<keyword evidence="5" id="KW-0732">Signal</keyword>
<comment type="caution">
    <text evidence="9">Lacks conserved residue(s) required for the propagation of feature annotation.</text>
</comment>
<evidence type="ECO:0000256" key="3">
    <source>
        <dbReference type="ARBA" id="ARBA00005227"/>
    </source>
</evidence>
<evidence type="ECO:0000313" key="11">
    <source>
        <dbReference type="EnsemblPlants" id="KQJ95885"/>
    </source>
</evidence>
<sequence length="225" mass="25330">MAPEKRAFFDQLRLRHAEPSITRSSRRTRSQRNFLRCVPTTSHAFRCGLLQGGDKEEGGLSIPSSDDGKHVAGPPSICSYSARARCLVHVPYYNIGVHCYGCPNDMKHPNKADAYTGGHEKAKETRIRRMFADQRSCKRSRYATVSTTCGVGGHTLTTGSSALYLFLYATFYFFTKLEITKFVSDVLYFGYMLISSYAFFALTGTIGFYACFMFTRLIYSSVKIE</sequence>
<dbReference type="eggNOG" id="KOG1278">
    <property type="taxonomic scope" value="Eukaryota"/>
</dbReference>
<dbReference type="GO" id="GO:0000139">
    <property type="term" value="C:Golgi membrane"/>
    <property type="evidence" value="ECO:0007669"/>
    <property type="project" value="UniProtKB-SubCell"/>
</dbReference>
<proteinExistence type="inferred from homology"/>
<evidence type="ECO:0000256" key="7">
    <source>
        <dbReference type="ARBA" id="ARBA00022989"/>
    </source>
</evidence>
<evidence type="ECO:0000313" key="12">
    <source>
        <dbReference type="Proteomes" id="UP000008810"/>
    </source>
</evidence>
<evidence type="ECO:0000256" key="2">
    <source>
        <dbReference type="ARBA" id="ARBA00004653"/>
    </source>
</evidence>
<evidence type="ECO:0000256" key="9">
    <source>
        <dbReference type="RuleBase" id="RU363079"/>
    </source>
</evidence>
<dbReference type="GO" id="GO:0010008">
    <property type="term" value="C:endosome membrane"/>
    <property type="evidence" value="ECO:0007669"/>
    <property type="project" value="UniProtKB-SubCell"/>
</dbReference>
<gene>
    <name evidence="10" type="ORF">BRADI_3g19600v3</name>
</gene>
<evidence type="ECO:0000256" key="6">
    <source>
        <dbReference type="ARBA" id="ARBA00022753"/>
    </source>
</evidence>
<evidence type="ECO:0000256" key="1">
    <source>
        <dbReference type="ARBA" id="ARBA00004337"/>
    </source>
</evidence>
<comment type="similarity">
    <text evidence="3 9">Belongs to the nonaspanin (TM9SF) (TC 9.A.2) family.</text>
</comment>
<dbReference type="HOGENOM" id="CLU_1231403_0_0_1"/>
<evidence type="ECO:0000256" key="8">
    <source>
        <dbReference type="ARBA" id="ARBA00023136"/>
    </source>
</evidence>
<feature type="transmembrane region" description="Helical" evidence="9">
    <location>
        <begin position="186"/>
        <end position="219"/>
    </location>
</feature>
<evidence type="ECO:0000256" key="5">
    <source>
        <dbReference type="ARBA" id="ARBA00022729"/>
    </source>
</evidence>
<dbReference type="PANTHER" id="PTHR10766:SF154">
    <property type="entry name" value="TRANSMEMBRANE 9 SUPERFAMILY MEMBER 10"/>
    <property type="match status" value="1"/>
</dbReference>
<accession>I1I2I4</accession>
<reference evidence="10 11" key="1">
    <citation type="journal article" date="2010" name="Nature">
        <title>Genome sequencing and analysis of the model grass Brachypodium distachyon.</title>
        <authorList>
            <consortium name="International Brachypodium Initiative"/>
        </authorList>
    </citation>
    <scope>NUCLEOTIDE SEQUENCE [LARGE SCALE GENOMIC DNA]</scope>
    <source>
        <strain evidence="10 11">Bd21</strain>
    </source>
</reference>
<protein>
    <recommendedName>
        <fullName evidence="9">Transmembrane 9 superfamily member</fullName>
    </recommendedName>
</protein>
<keyword evidence="8 9" id="KW-0472">Membrane</keyword>
<keyword evidence="4 9" id="KW-0812">Transmembrane</keyword>
<keyword evidence="6" id="KW-0967">Endosome</keyword>
<evidence type="ECO:0000256" key="4">
    <source>
        <dbReference type="ARBA" id="ARBA00022692"/>
    </source>
</evidence>
<dbReference type="InParanoid" id="I1I2I4"/>
<dbReference type="AlphaFoldDB" id="I1I2I4"/>
<comment type="subcellular location">
    <subcellularLocation>
        <location evidence="1">Endosome membrane</location>
        <topology evidence="1">Multi-pass membrane protein</topology>
    </subcellularLocation>
    <subcellularLocation>
        <location evidence="2">Golgi apparatus membrane</location>
        <topology evidence="2">Multi-pass membrane protein</topology>
    </subcellularLocation>
</comment>
<keyword evidence="7 9" id="KW-1133">Transmembrane helix</keyword>
<keyword evidence="12" id="KW-1185">Reference proteome</keyword>
<reference evidence="10" key="2">
    <citation type="submission" date="2017-06" db="EMBL/GenBank/DDBJ databases">
        <title>WGS assembly of Brachypodium distachyon.</title>
        <authorList>
            <consortium name="The International Brachypodium Initiative"/>
            <person name="Lucas S."/>
            <person name="Harmon-Smith M."/>
            <person name="Lail K."/>
            <person name="Tice H."/>
            <person name="Grimwood J."/>
            <person name="Bruce D."/>
            <person name="Barry K."/>
            <person name="Shu S."/>
            <person name="Lindquist E."/>
            <person name="Wang M."/>
            <person name="Pitluck S."/>
            <person name="Vogel J.P."/>
            <person name="Garvin D.F."/>
            <person name="Mockler T.C."/>
            <person name="Schmutz J."/>
            <person name="Rokhsar D."/>
            <person name="Bevan M.W."/>
        </authorList>
    </citation>
    <scope>NUCLEOTIDE SEQUENCE</scope>
    <source>
        <strain evidence="10">Bd21</strain>
    </source>
</reference>
<dbReference type="InterPro" id="IPR004240">
    <property type="entry name" value="EMP70"/>
</dbReference>
<name>I1I2I4_BRADI</name>
<dbReference type="Gramene" id="KQJ95885">
    <property type="protein sequence ID" value="KQJ95885"/>
    <property type="gene ID" value="BRADI_3g19600v3"/>
</dbReference>
<dbReference type="OrthoDB" id="1666796at2759"/>
<feature type="transmembrane region" description="Helical" evidence="9">
    <location>
        <begin position="156"/>
        <end position="174"/>
    </location>
</feature>
<dbReference type="EnsemblPlants" id="KQJ95885">
    <property type="protein sequence ID" value="KQJ95885"/>
    <property type="gene ID" value="BRADI_3g19600v3"/>
</dbReference>
<organism evidence="10">
    <name type="scientific">Brachypodium distachyon</name>
    <name type="common">Purple false brome</name>
    <name type="synonym">Trachynia distachya</name>
    <dbReference type="NCBI Taxonomy" id="15368"/>
    <lineage>
        <taxon>Eukaryota</taxon>
        <taxon>Viridiplantae</taxon>
        <taxon>Streptophyta</taxon>
        <taxon>Embryophyta</taxon>
        <taxon>Tracheophyta</taxon>
        <taxon>Spermatophyta</taxon>
        <taxon>Magnoliopsida</taxon>
        <taxon>Liliopsida</taxon>
        <taxon>Poales</taxon>
        <taxon>Poaceae</taxon>
        <taxon>BOP clade</taxon>
        <taxon>Pooideae</taxon>
        <taxon>Stipodae</taxon>
        <taxon>Brachypodieae</taxon>
        <taxon>Brachypodium</taxon>
    </lineage>
</organism>
<dbReference type="EMBL" id="CM000882">
    <property type="protein sequence ID" value="KQJ95885.1"/>
    <property type="molecule type" value="Genomic_DNA"/>
</dbReference>
<dbReference type="PANTHER" id="PTHR10766">
    <property type="entry name" value="TRANSMEMBRANE 9 SUPERFAMILY PROTEIN"/>
    <property type="match status" value="1"/>
</dbReference>
<dbReference type="Proteomes" id="UP000008810">
    <property type="component" value="Chromosome 3"/>
</dbReference>
<reference evidence="11" key="3">
    <citation type="submission" date="2018-08" db="UniProtKB">
        <authorList>
            <consortium name="EnsemblPlants"/>
        </authorList>
    </citation>
    <scope>IDENTIFICATION</scope>
    <source>
        <strain evidence="11">cv. Bd21</strain>
    </source>
</reference>
<evidence type="ECO:0000313" key="10">
    <source>
        <dbReference type="EMBL" id="KQJ95885.1"/>
    </source>
</evidence>